<dbReference type="Gene3D" id="3.90.79.10">
    <property type="entry name" value="Nucleoside Triphosphate Pyrophosphohydrolase"/>
    <property type="match status" value="1"/>
</dbReference>
<dbReference type="SUPFAM" id="SSF55811">
    <property type="entry name" value="Nudix"/>
    <property type="match status" value="1"/>
</dbReference>
<evidence type="ECO:0000256" key="2">
    <source>
        <dbReference type="ARBA" id="ARBA00005582"/>
    </source>
</evidence>
<sequence>MSWIRCRKGHQHWGHRGAAGLLVVARGHVLLQLRSQRVQLGGTWSIPGGALEYGESAEEAALREAREETGLNPDAVDLVTEHATSCGGWTYTTVIGTVPTLEPLPRSYGGETAALRWIAAADVETYPLHPGFAASWHAGLLDLIEGLSNHAE</sequence>
<dbReference type="RefSeq" id="WP_189119308.1">
    <property type="nucleotide sequence ID" value="NZ_BMRK01000011.1"/>
</dbReference>
<keyword evidence="7" id="KW-1185">Reference proteome</keyword>
<dbReference type="InterPro" id="IPR020476">
    <property type="entry name" value="Nudix_hydrolase"/>
</dbReference>
<proteinExistence type="inferred from homology"/>
<evidence type="ECO:0000259" key="5">
    <source>
        <dbReference type="PROSITE" id="PS51462"/>
    </source>
</evidence>
<dbReference type="PROSITE" id="PS51462">
    <property type="entry name" value="NUDIX"/>
    <property type="match status" value="1"/>
</dbReference>
<dbReference type="InterPro" id="IPR015797">
    <property type="entry name" value="NUDIX_hydrolase-like_dom_sf"/>
</dbReference>
<evidence type="ECO:0000256" key="3">
    <source>
        <dbReference type="ARBA" id="ARBA00022801"/>
    </source>
</evidence>
<evidence type="ECO:0000313" key="7">
    <source>
        <dbReference type="Proteomes" id="UP001142292"/>
    </source>
</evidence>
<comment type="caution">
    <text evidence="6">The sequence shown here is derived from an EMBL/GenBank/DDBJ whole genome shotgun (WGS) entry which is preliminary data.</text>
</comment>
<organism evidence="6 7">
    <name type="scientific">Nocardioides luteus</name>
    <dbReference type="NCBI Taxonomy" id="1844"/>
    <lineage>
        <taxon>Bacteria</taxon>
        <taxon>Bacillati</taxon>
        <taxon>Actinomycetota</taxon>
        <taxon>Actinomycetes</taxon>
        <taxon>Propionibacteriales</taxon>
        <taxon>Nocardioidaceae</taxon>
        <taxon>Nocardioides</taxon>
    </lineage>
</organism>
<dbReference type="PANTHER" id="PTHR43046:SF2">
    <property type="entry name" value="8-OXO-DGTP DIPHOSPHATASE-RELATED"/>
    <property type="match status" value="1"/>
</dbReference>
<reference evidence="6" key="1">
    <citation type="journal article" date="2014" name="Int. J. Syst. Evol. Microbiol.">
        <title>Complete genome of a new Firmicutes species belonging to the dominant human colonic microbiota ('Ruminococcus bicirculans') reveals two chromosomes and a selective capacity to utilize plant glucans.</title>
        <authorList>
            <consortium name="NISC Comparative Sequencing Program"/>
            <person name="Wegmann U."/>
            <person name="Louis P."/>
            <person name="Goesmann A."/>
            <person name="Henrissat B."/>
            <person name="Duncan S.H."/>
            <person name="Flint H.J."/>
        </authorList>
    </citation>
    <scope>NUCLEOTIDE SEQUENCE</scope>
    <source>
        <strain evidence="6">VKM Ac-1246</strain>
    </source>
</reference>
<accession>A0ABQ5SQW7</accession>
<name>A0ABQ5SQW7_9ACTN</name>
<dbReference type="Proteomes" id="UP001142292">
    <property type="component" value="Unassembled WGS sequence"/>
</dbReference>
<evidence type="ECO:0000313" key="6">
    <source>
        <dbReference type="EMBL" id="GLJ66520.1"/>
    </source>
</evidence>
<dbReference type="PROSITE" id="PS00893">
    <property type="entry name" value="NUDIX_BOX"/>
    <property type="match status" value="1"/>
</dbReference>
<gene>
    <name evidence="6" type="ORF">GCM10017579_05560</name>
</gene>
<dbReference type="CDD" id="cd18877">
    <property type="entry name" value="NUDIX_Hydrolase"/>
    <property type="match status" value="1"/>
</dbReference>
<dbReference type="InterPro" id="IPR020084">
    <property type="entry name" value="NUDIX_hydrolase_CS"/>
</dbReference>
<reference evidence="6" key="2">
    <citation type="submission" date="2023-01" db="EMBL/GenBank/DDBJ databases">
        <authorList>
            <person name="Sun Q."/>
            <person name="Evtushenko L."/>
        </authorList>
    </citation>
    <scope>NUCLEOTIDE SEQUENCE</scope>
    <source>
        <strain evidence="6">VKM Ac-1246</strain>
    </source>
</reference>
<dbReference type="PANTHER" id="PTHR43046">
    <property type="entry name" value="GDP-MANNOSE MANNOSYL HYDROLASE"/>
    <property type="match status" value="1"/>
</dbReference>
<keyword evidence="3 4" id="KW-0378">Hydrolase</keyword>
<feature type="domain" description="Nudix hydrolase" evidence="5">
    <location>
        <begin position="13"/>
        <end position="145"/>
    </location>
</feature>
<evidence type="ECO:0000256" key="1">
    <source>
        <dbReference type="ARBA" id="ARBA00001946"/>
    </source>
</evidence>
<comment type="similarity">
    <text evidence="2 4">Belongs to the Nudix hydrolase family.</text>
</comment>
<protein>
    <recommendedName>
        <fullName evidence="5">Nudix hydrolase domain-containing protein</fullName>
    </recommendedName>
</protein>
<comment type="cofactor">
    <cofactor evidence="1">
        <name>Mg(2+)</name>
        <dbReference type="ChEBI" id="CHEBI:18420"/>
    </cofactor>
</comment>
<dbReference type="InterPro" id="IPR000086">
    <property type="entry name" value="NUDIX_hydrolase_dom"/>
</dbReference>
<dbReference type="Pfam" id="PF00293">
    <property type="entry name" value="NUDIX"/>
    <property type="match status" value="1"/>
</dbReference>
<dbReference type="PRINTS" id="PR00502">
    <property type="entry name" value="NUDIXFAMILY"/>
</dbReference>
<dbReference type="EMBL" id="BSEL01000001">
    <property type="protein sequence ID" value="GLJ66520.1"/>
    <property type="molecule type" value="Genomic_DNA"/>
</dbReference>
<evidence type="ECO:0000256" key="4">
    <source>
        <dbReference type="RuleBase" id="RU003476"/>
    </source>
</evidence>